<sequence>MQINSTYTPNISMKDTLRAISLINELIIKHFKEKYEITKIELPAFYRKDSELLLPIDNITRKIKFDFGESYDIATFPLHYANWRRLMLKKLEAESGEAIQTEGFTVWRDEEVSNVNSLVRDELTFSIVLEDEVNKKKVLSSITKEVTILINKIGQIIEEEYQVKKKTPNYWPTIETQLLENEMPRLDAQQKEKEILGEYSGFILNQPGKKTLQGKVHRQKPPQVYDLYYQNTIIINDRVNYLPIHVADISFYANKTTLSDQLNMFTLEEYTDSPFYKSIIDGEHKEAIEIKIHKSQLYMALLGKGHIGEVQANVESLKVRKSALKDKVYFI</sequence>
<keyword evidence="6" id="KW-1185">Reference proteome</keyword>
<evidence type="ECO:0000256" key="3">
    <source>
        <dbReference type="ARBA" id="ARBA00022741"/>
    </source>
</evidence>
<dbReference type="PANTHER" id="PTHR30073:SF5">
    <property type="entry name" value="ASPARTATE--AMMONIA LIGASE"/>
    <property type="match status" value="1"/>
</dbReference>
<dbReference type="PANTHER" id="PTHR30073">
    <property type="entry name" value="ASPARTATE--AMMONIA LIGASE"/>
    <property type="match status" value="1"/>
</dbReference>
<dbReference type="EMBL" id="PSZP01000006">
    <property type="protein sequence ID" value="TCG11510.1"/>
    <property type="molecule type" value="Genomic_DNA"/>
</dbReference>
<proteinExistence type="predicted"/>
<protein>
    <submittedName>
        <fullName evidence="5">Uncharacterized protein</fullName>
    </submittedName>
</protein>
<organism evidence="5 6">
    <name type="scientific">Mycoplasma todarodis</name>
    <dbReference type="NCBI Taxonomy" id="1937191"/>
    <lineage>
        <taxon>Bacteria</taxon>
        <taxon>Bacillati</taxon>
        <taxon>Mycoplasmatota</taxon>
        <taxon>Mollicutes</taxon>
        <taxon>Mycoplasmataceae</taxon>
        <taxon>Mycoplasma</taxon>
    </lineage>
</organism>
<evidence type="ECO:0000313" key="5">
    <source>
        <dbReference type="EMBL" id="TCG11510.1"/>
    </source>
</evidence>
<evidence type="ECO:0000313" key="6">
    <source>
        <dbReference type="Proteomes" id="UP000291072"/>
    </source>
</evidence>
<dbReference type="Gene3D" id="3.30.930.10">
    <property type="entry name" value="Bira Bifunctional Protein, Domain 2"/>
    <property type="match status" value="1"/>
</dbReference>
<dbReference type="Pfam" id="PF03590">
    <property type="entry name" value="AsnA"/>
    <property type="match status" value="1"/>
</dbReference>
<dbReference type="GO" id="GO:0004071">
    <property type="term" value="F:aspartate-ammonia ligase activity"/>
    <property type="evidence" value="ECO:0007669"/>
    <property type="project" value="InterPro"/>
</dbReference>
<dbReference type="GO" id="GO:0006529">
    <property type="term" value="P:asparagine biosynthetic process"/>
    <property type="evidence" value="ECO:0007669"/>
    <property type="project" value="InterPro"/>
</dbReference>
<name>A0A4R0XSU1_9MOLU</name>
<accession>A0A4R0XSU1</accession>
<evidence type="ECO:0000256" key="4">
    <source>
        <dbReference type="ARBA" id="ARBA00022840"/>
    </source>
</evidence>
<dbReference type="RefSeq" id="WP_131613287.1">
    <property type="nucleotide sequence ID" value="NZ_PSZP01000006.1"/>
</dbReference>
<dbReference type="OrthoDB" id="9766088at2"/>
<dbReference type="InterPro" id="IPR045864">
    <property type="entry name" value="aa-tRNA-synth_II/BPL/LPL"/>
</dbReference>
<gene>
    <name evidence="5" type="ORF">C4B25_01435</name>
</gene>
<keyword evidence="1" id="KW-0963">Cytoplasm</keyword>
<comment type="caution">
    <text evidence="5">The sequence shown here is derived from an EMBL/GenBank/DDBJ whole genome shotgun (WGS) entry which is preliminary data.</text>
</comment>
<evidence type="ECO:0000256" key="2">
    <source>
        <dbReference type="ARBA" id="ARBA00022598"/>
    </source>
</evidence>
<evidence type="ECO:0000256" key="1">
    <source>
        <dbReference type="ARBA" id="ARBA00022490"/>
    </source>
</evidence>
<dbReference type="InterPro" id="IPR004618">
    <property type="entry name" value="AsnA"/>
</dbReference>
<keyword evidence="2" id="KW-0436">Ligase</keyword>
<dbReference type="SUPFAM" id="SSF55681">
    <property type="entry name" value="Class II aaRS and biotin synthetases"/>
    <property type="match status" value="1"/>
</dbReference>
<dbReference type="GO" id="GO:0005524">
    <property type="term" value="F:ATP binding"/>
    <property type="evidence" value="ECO:0007669"/>
    <property type="project" value="UniProtKB-KW"/>
</dbReference>
<keyword evidence="3" id="KW-0547">Nucleotide-binding</keyword>
<dbReference type="GO" id="GO:0005829">
    <property type="term" value="C:cytosol"/>
    <property type="evidence" value="ECO:0007669"/>
    <property type="project" value="TreeGrafter"/>
</dbReference>
<dbReference type="Proteomes" id="UP000291072">
    <property type="component" value="Unassembled WGS sequence"/>
</dbReference>
<reference evidence="5 6" key="1">
    <citation type="submission" date="2018-02" db="EMBL/GenBank/DDBJ databases">
        <title>Mycoplasma marinum and Mycoplasma todarodis sp. nov., moderately halophilic and psychrotolerant mycoplasmas isolated from cephalopods.</title>
        <authorList>
            <person name="Viver T."/>
        </authorList>
    </citation>
    <scope>NUCLEOTIDE SEQUENCE [LARGE SCALE GENOMIC DNA]</scope>
    <source>
        <strain evidence="5 6">5H</strain>
    </source>
</reference>
<keyword evidence="4" id="KW-0067">ATP-binding</keyword>
<dbReference type="AlphaFoldDB" id="A0A4R0XSU1"/>